<keyword evidence="5" id="KW-0804">Transcription</keyword>
<dbReference type="PANTHER" id="PTHR31313">
    <property type="entry name" value="TY1 ENHANCER ACTIVATOR"/>
    <property type="match status" value="1"/>
</dbReference>
<evidence type="ECO:0000256" key="7">
    <source>
        <dbReference type="SAM" id="MobiDB-lite"/>
    </source>
</evidence>
<evidence type="ECO:0000256" key="1">
    <source>
        <dbReference type="ARBA" id="ARBA00022723"/>
    </source>
</evidence>
<keyword evidence="1" id="KW-0479">Metal-binding</keyword>
<dbReference type="Proteomes" id="UP001358417">
    <property type="component" value="Unassembled WGS sequence"/>
</dbReference>
<proteinExistence type="predicted"/>
<gene>
    <name evidence="9" type="ORF">LTR84_011783</name>
</gene>
<protein>
    <recommendedName>
        <fullName evidence="8">Xylanolytic transcriptional activator regulatory domain-containing protein</fullName>
    </recommendedName>
</protein>
<comment type="caution">
    <text evidence="9">The sequence shown here is derived from an EMBL/GenBank/DDBJ whole genome shotgun (WGS) entry which is preliminary data.</text>
</comment>
<feature type="compositionally biased region" description="Polar residues" evidence="7">
    <location>
        <begin position="485"/>
        <end position="494"/>
    </location>
</feature>
<dbReference type="GO" id="GO:0003677">
    <property type="term" value="F:DNA binding"/>
    <property type="evidence" value="ECO:0007669"/>
    <property type="project" value="UniProtKB-KW"/>
</dbReference>
<dbReference type="RefSeq" id="XP_064708900.1">
    <property type="nucleotide sequence ID" value="XM_064855311.1"/>
</dbReference>
<dbReference type="InterPro" id="IPR007219">
    <property type="entry name" value="XnlR_reg_dom"/>
</dbReference>
<dbReference type="Pfam" id="PF04082">
    <property type="entry name" value="Fungal_trans"/>
    <property type="match status" value="1"/>
</dbReference>
<evidence type="ECO:0000313" key="9">
    <source>
        <dbReference type="EMBL" id="KAK5057782.1"/>
    </source>
</evidence>
<dbReference type="AlphaFoldDB" id="A0AAV9NI09"/>
<dbReference type="SMART" id="SM00906">
    <property type="entry name" value="Fungal_trans"/>
    <property type="match status" value="1"/>
</dbReference>
<evidence type="ECO:0000256" key="5">
    <source>
        <dbReference type="ARBA" id="ARBA00023163"/>
    </source>
</evidence>
<evidence type="ECO:0000259" key="8">
    <source>
        <dbReference type="SMART" id="SM00906"/>
    </source>
</evidence>
<keyword evidence="4" id="KW-0238">DNA-binding</keyword>
<accession>A0AAV9NI09</accession>
<evidence type="ECO:0000256" key="4">
    <source>
        <dbReference type="ARBA" id="ARBA00023125"/>
    </source>
</evidence>
<evidence type="ECO:0000313" key="10">
    <source>
        <dbReference type="Proteomes" id="UP001358417"/>
    </source>
</evidence>
<feature type="region of interest" description="Disordered" evidence="7">
    <location>
        <begin position="1"/>
        <end position="77"/>
    </location>
</feature>
<feature type="domain" description="Xylanolytic transcriptional activator regulatory" evidence="8">
    <location>
        <begin position="257"/>
        <end position="334"/>
    </location>
</feature>
<evidence type="ECO:0000256" key="6">
    <source>
        <dbReference type="ARBA" id="ARBA00023242"/>
    </source>
</evidence>
<feature type="region of interest" description="Disordered" evidence="7">
    <location>
        <begin position="476"/>
        <end position="522"/>
    </location>
</feature>
<sequence>MSVDNSNPSVLPFPKRSPSDLEGSLPKYEPEHDGMTWPQNTSSTTFPEDTFVSYESSPDQITIPNQTSNTSTNGDSEALMDQLSGRIGSLQLAEDGQLRFYGATSNLHILHNGPMSLSRSKFRSASEDGANLLIGGGVGHQVSEELEDHLLKLYLCWEDPSIHVVDERVFWRERQRCKATNSTSSVYSEVLTNAMCSIGATLTGRHCPELPENLPDFFATRAKLLLELEMDAPTISTVQSLVILSAIEAALTRDARGWLNSGMAVRLAVDLGLHLDPQPYVNAGMIEEEEAAVRKVVWGGVFVHDRMWSLYVGRPVGLDDKNITVSFCEIDPNSPQAHKYWSPYIDESEGLDMISMLDPIDEIAIWNVKLCANMTIIRETLYPDGLADPKSPRQLYDFASAMRLTLSQWQMDLPLNLHVDEFDTCGATDQARSDIAWKNLEICSQALSEIGLVYRNAARAHEVIMGMKSELLRRSRSKAKRHNPWSENIDSGSYMQKKRKESNQDEHYIRRKSASTDTNVSAFDPGMSETGQAFNFMDSSFDDFSLDTLFWSGYNNLDFPQFPTQEAQINLHDPDNA</sequence>
<name>A0AAV9NI09_9EURO</name>
<evidence type="ECO:0000256" key="3">
    <source>
        <dbReference type="ARBA" id="ARBA00023015"/>
    </source>
</evidence>
<dbReference type="GO" id="GO:0008270">
    <property type="term" value="F:zinc ion binding"/>
    <property type="evidence" value="ECO:0007669"/>
    <property type="project" value="InterPro"/>
</dbReference>
<keyword evidence="6" id="KW-0539">Nucleus</keyword>
<keyword evidence="3" id="KW-0805">Transcription regulation</keyword>
<dbReference type="EMBL" id="JAVRRD010000006">
    <property type="protein sequence ID" value="KAK5057782.1"/>
    <property type="molecule type" value="Genomic_DNA"/>
</dbReference>
<feature type="compositionally biased region" description="Polar residues" evidence="7">
    <location>
        <begin position="37"/>
        <end position="75"/>
    </location>
</feature>
<keyword evidence="10" id="KW-1185">Reference proteome</keyword>
<dbReference type="GeneID" id="89979933"/>
<dbReference type="GO" id="GO:0006351">
    <property type="term" value="P:DNA-templated transcription"/>
    <property type="evidence" value="ECO:0007669"/>
    <property type="project" value="InterPro"/>
</dbReference>
<evidence type="ECO:0000256" key="2">
    <source>
        <dbReference type="ARBA" id="ARBA00022833"/>
    </source>
</evidence>
<reference evidence="9 10" key="1">
    <citation type="submission" date="2023-08" db="EMBL/GenBank/DDBJ databases">
        <title>Black Yeasts Isolated from many extreme environments.</title>
        <authorList>
            <person name="Coleine C."/>
            <person name="Stajich J.E."/>
            <person name="Selbmann L."/>
        </authorList>
    </citation>
    <scope>NUCLEOTIDE SEQUENCE [LARGE SCALE GENOMIC DNA]</scope>
    <source>
        <strain evidence="9 10">CCFEE 5792</strain>
    </source>
</reference>
<dbReference type="InterPro" id="IPR051615">
    <property type="entry name" value="Transcr_Regulatory_Elem"/>
</dbReference>
<keyword evidence="2" id="KW-0862">Zinc</keyword>
<dbReference type="PANTHER" id="PTHR31313:SF77">
    <property type="entry name" value="ZN(II)2CYS6 TRANSCRIPTION FACTOR (EUROFUNG)"/>
    <property type="match status" value="1"/>
</dbReference>
<dbReference type="CDD" id="cd12148">
    <property type="entry name" value="fungal_TF_MHR"/>
    <property type="match status" value="1"/>
</dbReference>
<organism evidence="9 10">
    <name type="scientific">Exophiala bonariae</name>
    <dbReference type="NCBI Taxonomy" id="1690606"/>
    <lineage>
        <taxon>Eukaryota</taxon>
        <taxon>Fungi</taxon>
        <taxon>Dikarya</taxon>
        <taxon>Ascomycota</taxon>
        <taxon>Pezizomycotina</taxon>
        <taxon>Eurotiomycetes</taxon>
        <taxon>Chaetothyriomycetidae</taxon>
        <taxon>Chaetothyriales</taxon>
        <taxon>Herpotrichiellaceae</taxon>
        <taxon>Exophiala</taxon>
    </lineage>
</organism>